<evidence type="ECO:0000256" key="7">
    <source>
        <dbReference type="ARBA" id="ARBA00048247"/>
    </source>
</evidence>
<keyword evidence="5" id="KW-0511">Multifunctional enzyme</keyword>
<dbReference type="InterPro" id="IPR050065">
    <property type="entry name" value="GlmU-like"/>
</dbReference>
<gene>
    <name evidence="11" type="ORF">CMN54_03660</name>
</gene>
<dbReference type="Gene3D" id="2.160.10.10">
    <property type="entry name" value="Hexapeptide repeat proteins"/>
    <property type="match status" value="1"/>
</dbReference>
<dbReference type="InterPro" id="IPR011004">
    <property type="entry name" value="Trimer_LpxA-like_sf"/>
</dbReference>
<dbReference type="Pfam" id="PF00483">
    <property type="entry name" value="NTP_transferase"/>
    <property type="match status" value="1"/>
</dbReference>
<dbReference type="CDD" id="cd04181">
    <property type="entry name" value="NTP_transferase"/>
    <property type="match status" value="1"/>
</dbReference>
<dbReference type="GO" id="GO:0019134">
    <property type="term" value="F:glucosamine-1-phosphate N-acetyltransferase activity"/>
    <property type="evidence" value="ECO:0007669"/>
    <property type="project" value="UniProtKB-EC"/>
</dbReference>
<name>A0A2D6YH82_9DELT</name>
<evidence type="ECO:0000259" key="10">
    <source>
        <dbReference type="Pfam" id="PF25087"/>
    </source>
</evidence>
<keyword evidence="4" id="KW-0548">Nucleotidyltransferase</keyword>
<evidence type="ECO:0000313" key="12">
    <source>
        <dbReference type="Proteomes" id="UP000226525"/>
    </source>
</evidence>
<protein>
    <submittedName>
        <fullName evidence="11">GlmU protein</fullName>
    </submittedName>
</protein>
<comment type="caution">
    <text evidence="11">The sequence shown here is derived from an EMBL/GenBank/DDBJ whole genome shotgun (WGS) entry which is preliminary data.</text>
</comment>
<dbReference type="SUPFAM" id="SSF53448">
    <property type="entry name" value="Nucleotide-diphospho-sugar transferases"/>
    <property type="match status" value="1"/>
</dbReference>
<evidence type="ECO:0000256" key="8">
    <source>
        <dbReference type="ARBA" id="ARBA00048493"/>
    </source>
</evidence>
<dbReference type="EMBL" id="NZEX01000036">
    <property type="protein sequence ID" value="MAH62541.1"/>
    <property type="molecule type" value="Genomic_DNA"/>
</dbReference>
<evidence type="ECO:0000259" key="9">
    <source>
        <dbReference type="Pfam" id="PF00483"/>
    </source>
</evidence>
<dbReference type="PANTHER" id="PTHR43584:SF8">
    <property type="entry name" value="N-ACETYLMURAMATE ALPHA-1-PHOSPHATE URIDYLYLTRANSFERASE"/>
    <property type="match status" value="1"/>
</dbReference>
<dbReference type="Pfam" id="PF25087">
    <property type="entry name" value="GMPPB_C"/>
    <property type="match status" value="1"/>
</dbReference>
<dbReference type="InterPro" id="IPR005835">
    <property type="entry name" value="NTP_transferase_dom"/>
</dbReference>
<dbReference type="AlphaFoldDB" id="A0A2D6YH82"/>
<organism evidence="11 12">
    <name type="scientific">SAR324 cluster bacterium</name>
    <dbReference type="NCBI Taxonomy" id="2024889"/>
    <lineage>
        <taxon>Bacteria</taxon>
        <taxon>Deltaproteobacteria</taxon>
        <taxon>SAR324 cluster</taxon>
    </lineage>
</organism>
<accession>A0A2D6YH82</accession>
<evidence type="ECO:0000256" key="3">
    <source>
        <dbReference type="ARBA" id="ARBA00022679"/>
    </source>
</evidence>
<feature type="domain" description="Mannose-1-phosphate guanyltransferase C-terminal" evidence="10">
    <location>
        <begin position="268"/>
        <end position="387"/>
    </location>
</feature>
<evidence type="ECO:0000256" key="5">
    <source>
        <dbReference type="ARBA" id="ARBA00023268"/>
    </source>
</evidence>
<dbReference type="Proteomes" id="UP000226525">
    <property type="component" value="Unassembled WGS sequence"/>
</dbReference>
<evidence type="ECO:0000256" key="2">
    <source>
        <dbReference type="ARBA" id="ARBA00005208"/>
    </source>
</evidence>
<dbReference type="PANTHER" id="PTHR43584">
    <property type="entry name" value="NUCLEOTIDYL TRANSFERASE"/>
    <property type="match status" value="1"/>
</dbReference>
<sequence length="408" mass="44699">MKAVILVANYSPRLLPFTATRAKPMIRIAGRPILESILNGLHNAGVHEALVVVHHEQQALRDHFGNGSNFGMSLEYVEQQELLGIGHALSCCEPYLKRQPFLLVYGDVLADGNPVPQLLRTFAETGREVALVTLPRNSNEYGNVYLDNEMKIRRFIEKPQGRMQSNYVFAGGFVLQPRIFDLLRQHGQSIEACYQYLVQSDGLQADLWEGTWIDLIYPWHILEANQMMMSAWRTAHIHQSARLAGNVQLEGPVVIERDVVIESGAVLKGPCFIGEGSYIGNNSLIRTFSAIGPDSVVGYGSELKNCVLFGKSDLGRLSFIGDSVIGEGVSIGTALTTVNHFSDGKNIVVSTANESVDSGLPKLGAFIGDRVRIGARQTMAPATIVPAGSFIEDNISLRGRVPENPKES</sequence>
<comment type="pathway">
    <text evidence="2">Nucleotide-sugar biosynthesis; UDP-N-acetyl-alpha-D-glucosamine biosynthesis; UDP-N-acetyl-alpha-D-glucosamine from N-acetyl-alpha-D-glucosamine 1-phosphate: step 1/1.</text>
</comment>
<dbReference type="SUPFAM" id="SSF51161">
    <property type="entry name" value="Trimeric LpxA-like enzymes"/>
    <property type="match status" value="1"/>
</dbReference>
<dbReference type="InterPro" id="IPR029044">
    <property type="entry name" value="Nucleotide-diphossugar_trans"/>
</dbReference>
<keyword evidence="3" id="KW-0808">Transferase</keyword>
<evidence type="ECO:0000256" key="6">
    <source>
        <dbReference type="ARBA" id="ARBA00023315"/>
    </source>
</evidence>
<comment type="catalytic activity">
    <reaction evidence="7">
        <text>alpha-D-glucosamine 1-phosphate + acetyl-CoA = N-acetyl-alpha-D-glucosamine 1-phosphate + CoA + H(+)</text>
        <dbReference type="Rhea" id="RHEA:13725"/>
        <dbReference type="ChEBI" id="CHEBI:15378"/>
        <dbReference type="ChEBI" id="CHEBI:57287"/>
        <dbReference type="ChEBI" id="CHEBI:57288"/>
        <dbReference type="ChEBI" id="CHEBI:57776"/>
        <dbReference type="ChEBI" id="CHEBI:58516"/>
        <dbReference type="EC" id="2.3.1.157"/>
    </reaction>
</comment>
<keyword evidence="6" id="KW-0012">Acyltransferase</keyword>
<evidence type="ECO:0000256" key="1">
    <source>
        <dbReference type="ARBA" id="ARBA00005166"/>
    </source>
</evidence>
<feature type="domain" description="Nucleotidyl transferase" evidence="9">
    <location>
        <begin position="2"/>
        <end position="222"/>
    </location>
</feature>
<dbReference type="Gene3D" id="3.90.550.10">
    <property type="entry name" value="Spore Coat Polysaccharide Biosynthesis Protein SpsA, Chain A"/>
    <property type="match status" value="1"/>
</dbReference>
<dbReference type="GO" id="GO:0003977">
    <property type="term" value="F:UDP-N-acetylglucosamine diphosphorylase activity"/>
    <property type="evidence" value="ECO:0007669"/>
    <property type="project" value="UniProtKB-EC"/>
</dbReference>
<dbReference type="InterPro" id="IPR056729">
    <property type="entry name" value="GMPPB_C"/>
</dbReference>
<proteinExistence type="predicted"/>
<comment type="catalytic activity">
    <reaction evidence="8">
        <text>N-acetyl-alpha-D-glucosamine 1-phosphate + UTP + H(+) = UDP-N-acetyl-alpha-D-glucosamine + diphosphate</text>
        <dbReference type="Rhea" id="RHEA:13509"/>
        <dbReference type="ChEBI" id="CHEBI:15378"/>
        <dbReference type="ChEBI" id="CHEBI:33019"/>
        <dbReference type="ChEBI" id="CHEBI:46398"/>
        <dbReference type="ChEBI" id="CHEBI:57705"/>
        <dbReference type="ChEBI" id="CHEBI:57776"/>
        <dbReference type="EC" id="2.7.7.23"/>
    </reaction>
</comment>
<reference evidence="12" key="1">
    <citation type="submission" date="2017-09" db="EMBL/GenBank/DDBJ databases">
        <title>The Reconstruction of 2,631 Draft Metagenome-Assembled Genomes from the Global Oceans.</title>
        <authorList>
            <person name="Tully B.J."/>
            <person name="Graham E.D."/>
            <person name="Heidelberg J.F."/>
        </authorList>
    </citation>
    <scope>NUCLEOTIDE SEQUENCE [LARGE SCALE GENOMIC DNA]</scope>
</reference>
<comment type="pathway">
    <text evidence="1">Nucleotide-sugar biosynthesis; UDP-N-acetyl-alpha-D-glucosamine biosynthesis; N-acetyl-alpha-D-glucosamine 1-phosphate from alpha-D-glucosamine 6-phosphate (route II): step 2/2.</text>
</comment>
<evidence type="ECO:0000256" key="4">
    <source>
        <dbReference type="ARBA" id="ARBA00022695"/>
    </source>
</evidence>
<evidence type="ECO:0000313" key="11">
    <source>
        <dbReference type="EMBL" id="MAH62541.1"/>
    </source>
</evidence>